<keyword evidence="3" id="KW-1185">Reference proteome</keyword>
<dbReference type="RefSeq" id="WP_188662438.1">
    <property type="nucleotide sequence ID" value="NZ_BMHV01000006.1"/>
</dbReference>
<keyword evidence="1" id="KW-0732">Signal</keyword>
<sequence>MERFICLLLTLCFLHFSNTAYGASQETSQEVTLNDFIKLAEEGSEDAQYLIGYSVLFDQEVSGEKYSDRTQALEWLDISIEANPFNGWFVGSELTNRDKPVLAQIYLQKAVNAGYTKAFSNLAHLYLGDGHSKAGNLLAKRYFEAAASYGNAYAYVRIGHIYQNGWGVEQDLAKAEQYFQKAISQGETAGYTALGEMKEKYFSNPDYKEILDLYLKDAQNGGSTAIFGIKRLYKKHNQHVGLTKEAVLFWHYVDQFNSVINFGRPVSYLDKKTKLANNFSSDQLSKIKKRAETLVKGFSN</sequence>
<gene>
    <name evidence="2" type="ORF">GCM10011332_10390</name>
</gene>
<evidence type="ECO:0008006" key="4">
    <source>
        <dbReference type="Google" id="ProtNLM"/>
    </source>
</evidence>
<evidence type="ECO:0000256" key="1">
    <source>
        <dbReference type="SAM" id="SignalP"/>
    </source>
</evidence>
<dbReference type="InterPro" id="IPR050767">
    <property type="entry name" value="Sel1_AlgK"/>
</dbReference>
<proteinExistence type="predicted"/>
<dbReference type="Pfam" id="PF08238">
    <property type="entry name" value="Sel1"/>
    <property type="match status" value="4"/>
</dbReference>
<evidence type="ECO:0000313" key="3">
    <source>
        <dbReference type="Proteomes" id="UP000632498"/>
    </source>
</evidence>
<dbReference type="SUPFAM" id="SSF81901">
    <property type="entry name" value="HCP-like"/>
    <property type="match status" value="1"/>
</dbReference>
<evidence type="ECO:0000313" key="2">
    <source>
        <dbReference type="EMBL" id="GGF58727.1"/>
    </source>
</evidence>
<feature type="chain" id="PRO_5037525041" description="Sel1 repeat family protein" evidence="1">
    <location>
        <begin position="23"/>
        <end position="300"/>
    </location>
</feature>
<protein>
    <recommendedName>
        <fullName evidence="4">Sel1 repeat family protein</fullName>
    </recommendedName>
</protein>
<dbReference type="PANTHER" id="PTHR11102">
    <property type="entry name" value="SEL-1-LIKE PROTEIN"/>
    <property type="match status" value="1"/>
</dbReference>
<dbReference type="SMART" id="SM00671">
    <property type="entry name" value="SEL1"/>
    <property type="match status" value="2"/>
</dbReference>
<name>A0A917BU37_9PROT</name>
<comment type="caution">
    <text evidence="2">The sequence shown here is derived from an EMBL/GenBank/DDBJ whole genome shotgun (WGS) entry which is preliminary data.</text>
</comment>
<dbReference type="InterPro" id="IPR011990">
    <property type="entry name" value="TPR-like_helical_dom_sf"/>
</dbReference>
<dbReference type="PANTHER" id="PTHR11102:SF160">
    <property type="entry name" value="ERAD-ASSOCIATED E3 UBIQUITIN-PROTEIN LIGASE COMPONENT HRD3"/>
    <property type="match status" value="1"/>
</dbReference>
<reference evidence="2" key="2">
    <citation type="submission" date="2020-09" db="EMBL/GenBank/DDBJ databases">
        <authorList>
            <person name="Sun Q."/>
            <person name="Zhou Y."/>
        </authorList>
    </citation>
    <scope>NUCLEOTIDE SEQUENCE</scope>
    <source>
        <strain evidence="2">CGMCC 1.15254</strain>
    </source>
</reference>
<dbReference type="Gene3D" id="1.25.40.10">
    <property type="entry name" value="Tetratricopeptide repeat domain"/>
    <property type="match status" value="1"/>
</dbReference>
<feature type="signal peptide" evidence="1">
    <location>
        <begin position="1"/>
        <end position="22"/>
    </location>
</feature>
<dbReference type="AlphaFoldDB" id="A0A917BU37"/>
<dbReference type="EMBL" id="BMHV01000006">
    <property type="protein sequence ID" value="GGF58727.1"/>
    <property type="molecule type" value="Genomic_DNA"/>
</dbReference>
<organism evidence="2 3">
    <name type="scientific">Terasakiella brassicae</name>
    <dbReference type="NCBI Taxonomy" id="1634917"/>
    <lineage>
        <taxon>Bacteria</taxon>
        <taxon>Pseudomonadati</taxon>
        <taxon>Pseudomonadota</taxon>
        <taxon>Alphaproteobacteria</taxon>
        <taxon>Rhodospirillales</taxon>
        <taxon>Terasakiellaceae</taxon>
        <taxon>Terasakiella</taxon>
    </lineage>
</organism>
<reference evidence="2" key="1">
    <citation type="journal article" date="2014" name="Int. J. Syst. Evol. Microbiol.">
        <title>Complete genome sequence of Corynebacterium casei LMG S-19264T (=DSM 44701T), isolated from a smear-ripened cheese.</title>
        <authorList>
            <consortium name="US DOE Joint Genome Institute (JGI-PGF)"/>
            <person name="Walter F."/>
            <person name="Albersmeier A."/>
            <person name="Kalinowski J."/>
            <person name="Ruckert C."/>
        </authorList>
    </citation>
    <scope>NUCLEOTIDE SEQUENCE</scope>
    <source>
        <strain evidence="2">CGMCC 1.15254</strain>
    </source>
</reference>
<dbReference type="Proteomes" id="UP000632498">
    <property type="component" value="Unassembled WGS sequence"/>
</dbReference>
<dbReference type="InterPro" id="IPR006597">
    <property type="entry name" value="Sel1-like"/>
</dbReference>
<accession>A0A917BU37</accession>